<dbReference type="Proteomes" id="UP001596513">
    <property type="component" value="Unassembled WGS sequence"/>
</dbReference>
<name>A0ABW2U444_9BACT</name>
<organism evidence="4 5">
    <name type="scientific">Hymenobacter humi</name>
    <dbReference type="NCBI Taxonomy" id="1411620"/>
    <lineage>
        <taxon>Bacteria</taxon>
        <taxon>Pseudomonadati</taxon>
        <taxon>Bacteroidota</taxon>
        <taxon>Cytophagia</taxon>
        <taxon>Cytophagales</taxon>
        <taxon>Hymenobacteraceae</taxon>
        <taxon>Hymenobacter</taxon>
    </lineage>
</organism>
<dbReference type="Gene3D" id="2.60.40.10">
    <property type="entry name" value="Immunoglobulins"/>
    <property type="match status" value="2"/>
</dbReference>
<sequence>MKPEFAFGAGLSYTTFQYSNLKQPKAPVAAGSPVTISVDVQNTGTRAGDEVVQLYLTDKSSKLPMPEKQLKGFERINLAPKQKKTVSFTLSAEDFYYWSEQAKGYQVHPGAYSFRVGSASDKLPLAGTFTLKAAAAKPDLKITQVFTVPRFPKPGQAVTFYAMVKNMGTAPVATNSKVDVTFLVNNAPVGSLQGVGQPLLPGQARLLPATTNNWKPTAAGNFTLGAVVDKANALGEWIDSNNTFSRSIKVYSGQPAAQVSP</sequence>
<keyword evidence="2" id="KW-0378">Hydrolase</keyword>
<evidence type="ECO:0000259" key="3">
    <source>
        <dbReference type="SMART" id="SM01217"/>
    </source>
</evidence>
<dbReference type="Pfam" id="PF07705">
    <property type="entry name" value="CARDB"/>
    <property type="match status" value="1"/>
</dbReference>
<dbReference type="InterPro" id="IPR013783">
    <property type="entry name" value="Ig-like_fold"/>
</dbReference>
<reference evidence="5" key="1">
    <citation type="journal article" date="2019" name="Int. J. Syst. Evol. Microbiol.">
        <title>The Global Catalogue of Microorganisms (GCM) 10K type strain sequencing project: providing services to taxonomists for standard genome sequencing and annotation.</title>
        <authorList>
            <consortium name="The Broad Institute Genomics Platform"/>
            <consortium name="The Broad Institute Genome Sequencing Center for Infectious Disease"/>
            <person name="Wu L."/>
            <person name="Ma J."/>
        </authorList>
    </citation>
    <scope>NUCLEOTIDE SEQUENCE [LARGE SCALE GENOMIC DNA]</scope>
    <source>
        <strain evidence="5">JCM 19635</strain>
    </source>
</reference>
<evidence type="ECO:0000313" key="4">
    <source>
        <dbReference type="EMBL" id="MFC7667184.1"/>
    </source>
</evidence>
<dbReference type="InterPro" id="IPR011635">
    <property type="entry name" value="CARDB"/>
</dbReference>
<evidence type="ECO:0000313" key="5">
    <source>
        <dbReference type="Proteomes" id="UP001596513"/>
    </source>
</evidence>
<dbReference type="InterPro" id="IPR050288">
    <property type="entry name" value="Cellulose_deg_GH3"/>
</dbReference>
<comment type="similarity">
    <text evidence="1">Belongs to the glycosyl hydrolase 3 family.</text>
</comment>
<accession>A0ABW2U444</accession>
<dbReference type="PANTHER" id="PTHR42715:SF10">
    <property type="entry name" value="BETA-GLUCOSIDASE"/>
    <property type="match status" value="1"/>
</dbReference>
<gene>
    <name evidence="4" type="ORF">ACFQT0_06950</name>
</gene>
<dbReference type="RefSeq" id="WP_380205932.1">
    <property type="nucleotide sequence ID" value="NZ_JBHTEK010000001.1"/>
</dbReference>
<dbReference type="SMART" id="SM01217">
    <property type="entry name" value="Fn3_like"/>
    <property type="match status" value="1"/>
</dbReference>
<feature type="domain" description="Fibronectin type III-like" evidence="3">
    <location>
        <begin position="50"/>
        <end position="120"/>
    </location>
</feature>
<dbReference type="InterPro" id="IPR026891">
    <property type="entry name" value="Fn3-like"/>
</dbReference>
<dbReference type="PANTHER" id="PTHR42715">
    <property type="entry name" value="BETA-GLUCOSIDASE"/>
    <property type="match status" value="1"/>
</dbReference>
<keyword evidence="5" id="KW-1185">Reference proteome</keyword>
<dbReference type="EMBL" id="JBHTEK010000001">
    <property type="protein sequence ID" value="MFC7667184.1"/>
    <property type="molecule type" value="Genomic_DNA"/>
</dbReference>
<evidence type="ECO:0000256" key="2">
    <source>
        <dbReference type="ARBA" id="ARBA00022801"/>
    </source>
</evidence>
<proteinExistence type="inferred from homology"/>
<evidence type="ECO:0000256" key="1">
    <source>
        <dbReference type="ARBA" id="ARBA00005336"/>
    </source>
</evidence>
<protein>
    <submittedName>
        <fullName evidence="4">Fibronectin type III-like domain-contianing protein</fullName>
    </submittedName>
</protein>
<dbReference type="Pfam" id="PF14310">
    <property type="entry name" value="Fn3-like"/>
    <property type="match status" value="1"/>
</dbReference>
<comment type="caution">
    <text evidence="4">The sequence shown here is derived from an EMBL/GenBank/DDBJ whole genome shotgun (WGS) entry which is preliminary data.</text>
</comment>